<dbReference type="AlphaFoldDB" id="A0A378MG69"/>
<dbReference type="PANTHER" id="PTHR10091:SF0">
    <property type="entry name" value="GALACTOSE MUTAROTASE"/>
    <property type="match status" value="1"/>
</dbReference>
<dbReference type="InterPro" id="IPR015443">
    <property type="entry name" value="Aldose_1-epimerase"/>
</dbReference>
<dbReference type="EC" id="5.1.3.3" evidence="4 8"/>
<dbReference type="InterPro" id="IPR047215">
    <property type="entry name" value="Galactose_mutarotase-like"/>
</dbReference>
<dbReference type="GO" id="GO:0033499">
    <property type="term" value="P:galactose catabolic process via UDP-galactose, Leloir pathway"/>
    <property type="evidence" value="ECO:0007669"/>
    <property type="project" value="TreeGrafter"/>
</dbReference>
<comment type="pathway">
    <text evidence="2 8">Carbohydrate metabolism; hexose metabolism.</text>
</comment>
<dbReference type="PANTHER" id="PTHR10091">
    <property type="entry name" value="ALDOSE-1-EPIMERASE"/>
    <property type="match status" value="1"/>
</dbReference>
<dbReference type="GO" id="GO:0004034">
    <property type="term" value="F:aldose 1-epimerase activity"/>
    <property type="evidence" value="ECO:0007669"/>
    <property type="project" value="UniProtKB-EC"/>
</dbReference>
<dbReference type="CDD" id="cd09019">
    <property type="entry name" value="galactose_mutarotase_like"/>
    <property type="match status" value="1"/>
</dbReference>
<dbReference type="GO" id="GO:0006006">
    <property type="term" value="P:glucose metabolic process"/>
    <property type="evidence" value="ECO:0007669"/>
    <property type="project" value="TreeGrafter"/>
</dbReference>
<dbReference type="InterPro" id="IPR014718">
    <property type="entry name" value="GH-type_carb-bd"/>
</dbReference>
<evidence type="ECO:0000256" key="4">
    <source>
        <dbReference type="ARBA" id="ARBA00013185"/>
    </source>
</evidence>
<dbReference type="Proteomes" id="UP000254879">
    <property type="component" value="Unassembled WGS sequence"/>
</dbReference>
<dbReference type="GO" id="GO:0030246">
    <property type="term" value="F:carbohydrate binding"/>
    <property type="evidence" value="ECO:0007669"/>
    <property type="project" value="InterPro"/>
</dbReference>
<dbReference type="GO" id="GO:0005737">
    <property type="term" value="C:cytoplasm"/>
    <property type="evidence" value="ECO:0007669"/>
    <property type="project" value="TreeGrafter"/>
</dbReference>
<organism evidence="11 12">
    <name type="scientific">Listeria grayi</name>
    <name type="common">Listeria murrayi</name>
    <dbReference type="NCBI Taxonomy" id="1641"/>
    <lineage>
        <taxon>Bacteria</taxon>
        <taxon>Bacillati</taxon>
        <taxon>Bacillota</taxon>
        <taxon>Bacilli</taxon>
        <taxon>Bacillales</taxon>
        <taxon>Listeriaceae</taxon>
        <taxon>Listeria</taxon>
    </lineage>
</organism>
<evidence type="ECO:0000256" key="2">
    <source>
        <dbReference type="ARBA" id="ARBA00005028"/>
    </source>
</evidence>
<comment type="similarity">
    <text evidence="3 8">Belongs to the aldose epimerase family.</text>
</comment>
<keyword evidence="7 8" id="KW-0119">Carbohydrate metabolism</keyword>
<dbReference type="PROSITE" id="PS00545">
    <property type="entry name" value="ALDOSE_1_EPIMERASE"/>
    <property type="match status" value="1"/>
</dbReference>
<evidence type="ECO:0000256" key="8">
    <source>
        <dbReference type="PIRNR" id="PIRNR005096"/>
    </source>
</evidence>
<dbReference type="UniPathway" id="UPA00242"/>
<proteinExistence type="inferred from homology"/>
<feature type="active site" description="Proton acceptor" evidence="9">
    <location>
        <position position="292"/>
    </location>
</feature>
<dbReference type="Gene3D" id="2.70.98.10">
    <property type="match status" value="1"/>
</dbReference>
<dbReference type="InterPro" id="IPR011013">
    <property type="entry name" value="Gal_mutarotase_sf_dom"/>
</dbReference>
<accession>A0A378MG69</accession>
<dbReference type="NCBIfam" id="NF008277">
    <property type="entry name" value="PRK11055.1"/>
    <property type="match status" value="1"/>
</dbReference>
<evidence type="ECO:0000313" key="12">
    <source>
        <dbReference type="Proteomes" id="UP000254879"/>
    </source>
</evidence>
<gene>
    <name evidence="11" type="primary">galM</name>
    <name evidence="11" type="ORF">NCTC10815_01714</name>
</gene>
<evidence type="ECO:0000256" key="6">
    <source>
        <dbReference type="ARBA" id="ARBA00023235"/>
    </source>
</evidence>
<comment type="catalytic activity">
    <reaction evidence="1 8">
        <text>alpha-D-glucose = beta-D-glucose</text>
        <dbReference type="Rhea" id="RHEA:10264"/>
        <dbReference type="ChEBI" id="CHEBI:15903"/>
        <dbReference type="ChEBI" id="CHEBI:17925"/>
        <dbReference type="EC" id="5.1.3.3"/>
    </reaction>
</comment>
<dbReference type="InterPro" id="IPR008183">
    <property type="entry name" value="Aldose_1/G6P_1-epimerase"/>
</dbReference>
<dbReference type="Pfam" id="PF01263">
    <property type="entry name" value="Aldose_epim"/>
    <property type="match status" value="1"/>
</dbReference>
<keyword evidence="6 8" id="KW-0413">Isomerase</keyword>
<evidence type="ECO:0000313" key="11">
    <source>
        <dbReference type="EMBL" id="STY44372.1"/>
    </source>
</evidence>
<dbReference type="PIRSF" id="PIRSF005096">
    <property type="entry name" value="GALM"/>
    <property type="match status" value="1"/>
</dbReference>
<dbReference type="InterPro" id="IPR018052">
    <property type="entry name" value="Ald1_epimerase_CS"/>
</dbReference>
<dbReference type="SUPFAM" id="SSF74650">
    <property type="entry name" value="Galactose mutarotase-like"/>
    <property type="match status" value="1"/>
</dbReference>
<evidence type="ECO:0000256" key="7">
    <source>
        <dbReference type="ARBA" id="ARBA00023277"/>
    </source>
</evidence>
<name>A0A378MG69_LISGR</name>
<reference evidence="11 12" key="1">
    <citation type="submission" date="2018-06" db="EMBL/GenBank/DDBJ databases">
        <authorList>
            <consortium name="Pathogen Informatics"/>
            <person name="Doyle S."/>
        </authorList>
    </citation>
    <scope>NUCLEOTIDE SEQUENCE [LARGE SCALE GENOMIC DNA]</scope>
    <source>
        <strain evidence="12">NCTC 10815</strain>
    </source>
</reference>
<dbReference type="RefSeq" id="WP_115345960.1">
    <property type="nucleotide sequence ID" value="NZ_UGPG01000001.1"/>
</dbReference>
<protein>
    <recommendedName>
        <fullName evidence="5 8">Aldose 1-epimerase</fullName>
        <ecNumber evidence="4 8">5.1.3.3</ecNumber>
    </recommendedName>
</protein>
<feature type="binding site" evidence="10">
    <location>
        <begin position="163"/>
        <end position="165"/>
    </location>
    <ligand>
        <name>beta-D-galactose</name>
        <dbReference type="ChEBI" id="CHEBI:27667"/>
    </ligand>
</feature>
<evidence type="ECO:0000256" key="5">
    <source>
        <dbReference type="ARBA" id="ARBA00014165"/>
    </source>
</evidence>
<evidence type="ECO:0000256" key="9">
    <source>
        <dbReference type="PIRSR" id="PIRSR005096-1"/>
    </source>
</evidence>
<evidence type="ECO:0000256" key="3">
    <source>
        <dbReference type="ARBA" id="ARBA00006206"/>
    </source>
</evidence>
<dbReference type="EMBL" id="UGPG01000001">
    <property type="protein sequence ID" value="STY44372.1"/>
    <property type="molecule type" value="Genomic_DNA"/>
</dbReference>
<evidence type="ECO:0000256" key="10">
    <source>
        <dbReference type="PIRSR" id="PIRSR005096-3"/>
    </source>
</evidence>
<feature type="active site" description="Proton donor" evidence="9">
    <location>
        <position position="163"/>
    </location>
</feature>
<sequence>MTTLTIHRLQNKQGTSLELLNYGATLYRVLTKDKNGELRNIILSLSSPEAYLTQKTYLGASIGRVAGRTSQGVWGAHQLERNEGLNHLHGGTIGFESRYFSAQPFKTENSQGVTFSYDSPDGENGYPGNLHAEICYTLYEDNHFTIEYTGETDATTLFNPTNHAYFNLSGETTIAQHVLSVKSTAYLPINAENLPSDSIHSVTDTGFDLQSPAPLSEILTKPDIKADNGLNHPFMLEEKATQIHLASSKSGIDLQIGTTYPCAVLYTGSHFNNDFQLDNGHAVSPYAGIAFETQFPPDAIHHPAFGDIQLHPGEKFHAKTSYQLGIF</sequence>
<evidence type="ECO:0000256" key="1">
    <source>
        <dbReference type="ARBA" id="ARBA00001614"/>
    </source>
</evidence>